<dbReference type="EMBL" id="VKGK01000063">
    <property type="protein sequence ID" value="TRY10196.1"/>
    <property type="molecule type" value="Genomic_DNA"/>
</dbReference>
<protein>
    <recommendedName>
        <fullName evidence="1">Bacterial toxin 33 domain-containing protein</fullName>
    </recommendedName>
</protein>
<evidence type="ECO:0000313" key="2">
    <source>
        <dbReference type="EMBL" id="TRY10196.1"/>
    </source>
</evidence>
<organism evidence="2 3">
    <name type="scientific">Shewanella hanedai</name>
    <name type="common">Alteromonas hanedai</name>
    <dbReference type="NCBI Taxonomy" id="25"/>
    <lineage>
        <taxon>Bacteria</taxon>
        <taxon>Pseudomonadati</taxon>
        <taxon>Pseudomonadota</taxon>
        <taxon>Gammaproteobacteria</taxon>
        <taxon>Alteromonadales</taxon>
        <taxon>Shewanellaceae</taxon>
        <taxon>Shewanella</taxon>
    </lineage>
</organism>
<evidence type="ECO:0000313" key="3">
    <source>
        <dbReference type="Proteomes" id="UP000318126"/>
    </source>
</evidence>
<dbReference type="Pfam" id="PF15533">
    <property type="entry name" value="Ntox33"/>
    <property type="match status" value="1"/>
</dbReference>
<reference evidence="3" key="1">
    <citation type="submission" date="2019-07" db="EMBL/GenBank/DDBJ databases">
        <title>Shewanella sp. YLB-08 draft genomic sequence.</title>
        <authorList>
            <person name="Yu L."/>
        </authorList>
    </citation>
    <scope>NUCLEOTIDE SEQUENCE [LARGE SCALE GENOMIC DNA]</scope>
    <source>
        <strain evidence="3">JCM 20706</strain>
    </source>
</reference>
<dbReference type="AlphaFoldDB" id="A0A553JCL1"/>
<feature type="domain" description="Bacterial toxin 33" evidence="1">
    <location>
        <begin position="27"/>
        <end position="84"/>
    </location>
</feature>
<keyword evidence="3" id="KW-1185">Reference proteome</keyword>
<sequence>MGAVIIGAQAVTTKGRSAVTDIRNGNLRKLKDKYLKDLGIDAHAAKEVLNGTNKRNARFDLMVDKKSGQVFQKTKDGTIIPSDYSLDELKDYAPIDRK</sequence>
<dbReference type="InterPro" id="IPR029110">
    <property type="entry name" value="Ntox33"/>
</dbReference>
<accession>A0A553JCL1</accession>
<dbReference type="Proteomes" id="UP000318126">
    <property type="component" value="Unassembled WGS sequence"/>
</dbReference>
<proteinExistence type="predicted"/>
<comment type="caution">
    <text evidence="2">The sequence shown here is derived from an EMBL/GenBank/DDBJ whole genome shotgun (WGS) entry which is preliminary data.</text>
</comment>
<name>A0A553JCL1_SHEHA</name>
<gene>
    <name evidence="2" type="ORF">FN961_25485</name>
</gene>
<evidence type="ECO:0000259" key="1">
    <source>
        <dbReference type="Pfam" id="PF15533"/>
    </source>
</evidence>